<dbReference type="Pfam" id="PF04195">
    <property type="entry name" value="Transposase_28"/>
    <property type="match status" value="1"/>
</dbReference>
<evidence type="ECO:0000313" key="4">
    <source>
        <dbReference type="EMBL" id="GKV50036.1"/>
    </source>
</evidence>
<feature type="compositionally biased region" description="Low complexity" evidence="2">
    <location>
        <begin position="769"/>
        <end position="790"/>
    </location>
</feature>
<feature type="region of interest" description="Disordered" evidence="2">
    <location>
        <begin position="753"/>
        <end position="810"/>
    </location>
</feature>
<sequence length="810" mass="88861">MVSLREISELRGNQGKGGEEEAVLSMEPITMIVPPELQDSQKTMAPEGNASSNARDDSSDHPTTSSSSLSTEETPSREEGMWDVVSSVLDWLVVGEWEGVTILGRLSNLRKAPKDLPAGFRFKAALHHEVADCAPSISGYKRLEEMVRAYHIPKTILLRTGGQNERACTVSQTGWIPVYVDHFDAGLRFPLPGLIFDLLVDYELALTQLTPNSIRFIIGFMLLCARLEVPAKAIVFRSLFQCRLCPNSRVAKWYYLSGREKSQLFRNVRNKVARWKRQFIFVRDTRAERISNDLVARLSEWRNPNAHINYPQLLPRDVDLKNQLLNRAEAYVFVCAGEMSSILERQRQRAQSSRGRGASSTSQRQTRFDEGPPAAPQSRSSSHRGSSSASRPRAEHRVEAAAPSARRCACEGTESEEDEVPLSRRRTSGGTQPAQAARPAIVRSPNAPSATARAAIEPATASASMSGPKIAYPEGFSYVRAECQPAMVQGMHSFVPPMDSKRAKAFVQQHGGQVAMIKLMDAFSYAVVLYESEQGARTENRELDSKCKQLATEKASLVDDVNRLQGSEMANRAAAAESQADELTKKINELKEELERARAERESGIQAAKDEAARVAEVDKNLSATEEALNELKASHARSVGIARAQGAEWLVGSSTFQDAVAVASANVTTEIYNEIRGKVLHHRPDFPIRELVFFDDEELDEQGKSLAPLADTTVRLRWDLNEEGVPVWSPSVLEDGEDPARLPSFDAWVEGASVAEQEPLSTPPSSKPAIVPASSPVNAPAPEPAARSPPAHPTPPAADASMPVDLTDD</sequence>
<dbReference type="AlphaFoldDB" id="A0AAV5MMN3"/>
<proteinExistence type="predicted"/>
<feature type="domain" description="Transposase (putative) gypsy type" evidence="3">
    <location>
        <begin position="178"/>
        <end position="243"/>
    </location>
</feature>
<organism evidence="4 5">
    <name type="scientific">Rubroshorea leprosula</name>
    <dbReference type="NCBI Taxonomy" id="152421"/>
    <lineage>
        <taxon>Eukaryota</taxon>
        <taxon>Viridiplantae</taxon>
        <taxon>Streptophyta</taxon>
        <taxon>Embryophyta</taxon>
        <taxon>Tracheophyta</taxon>
        <taxon>Spermatophyta</taxon>
        <taxon>Magnoliopsida</taxon>
        <taxon>eudicotyledons</taxon>
        <taxon>Gunneridae</taxon>
        <taxon>Pentapetalae</taxon>
        <taxon>rosids</taxon>
        <taxon>malvids</taxon>
        <taxon>Malvales</taxon>
        <taxon>Dipterocarpaceae</taxon>
        <taxon>Rubroshorea</taxon>
    </lineage>
</organism>
<keyword evidence="5" id="KW-1185">Reference proteome</keyword>
<evidence type="ECO:0000313" key="5">
    <source>
        <dbReference type="Proteomes" id="UP001054252"/>
    </source>
</evidence>
<feature type="compositionally biased region" description="Low complexity" evidence="2">
    <location>
        <begin position="349"/>
        <end position="365"/>
    </location>
</feature>
<dbReference type="InterPro" id="IPR007321">
    <property type="entry name" value="Transposase_28"/>
</dbReference>
<name>A0AAV5MMN3_9ROSI</name>
<evidence type="ECO:0000256" key="1">
    <source>
        <dbReference type="SAM" id="Coils"/>
    </source>
</evidence>
<feature type="coiled-coil region" evidence="1">
    <location>
        <begin position="573"/>
        <end position="635"/>
    </location>
</feature>
<evidence type="ECO:0000259" key="3">
    <source>
        <dbReference type="Pfam" id="PF04195"/>
    </source>
</evidence>
<protein>
    <recommendedName>
        <fullName evidence="3">Transposase (putative) gypsy type domain-containing protein</fullName>
    </recommendedName>
</protein>
<evidence type="ECO:0000256" key="2">
    <source>
        <dbReference type="SAM" id="MobiDB-lite"/>
    </source>
</evidence>
<dbReference type="EMBL" id="BPVZ01000334">
    <property type="protein sequence ID" value="GKV50036.1"/>
    <property type="molecule type" value="Genomic_DNA"/>
</dbReference>
<dbReference type="PANTHER" id="PTHR31099:SF49">
    <property type="entry name" value="MYOSIN HEAVY CHAIN-LIKE PROTEIN"/>
    <property type="match status" value="1"/>
</dbReference>
<keyword evidence="1" id="KW-0175">Coiled coil</keyword>
<gene>
    <name evidence="4" type="ORF">SLEP1_g56751</name>
</gene>
<dbReference type="Proteomes" id="UP001054252">
    <property type="component" value="Unassembled WGS sequence"/>
</dbReference>
<reference evidence="4 5" key="1">
    <citation type="journal article" date="2021" name="Commun. Biol.">
        <title>The genome of Shorea leprosula (Dipterocarpaceae) highlights the ecological relevance of drought in aseasonal tropical rainforests.</title>
        <authorList>
            <person name="Ng K.K.S."/>
            <person name="Kobayashi M.J."/>
            <person name="Fawcett J.A."/>
            <person name="Hatakeyama M."/>
            <person name="Paape T."/>
            <person name="Ng C.H."/>
            <person name="Ang C.C."/>
            <person name="Tnah L.H."/>
            <person name="Lee C.T."/>
            <person name="Nishiyama T."/>
            <person name="Sese J."/>
            <person name="O'Brien M.J."/>
            <person name="Copetti D."/>
            <person name="Mohd Noor M.I."/>
            <person name="Ong R.C."/>
            <person name="Putra M."/>
            <person name="Sireger I.Z."/>
            <person name="Indrioko S."/>
            <person name="Kosugi Y."/>
            <person name="Izuno A."/>
            <person name="Isagi Y."/>
            <person name="Lee S.L."/>
            <person name="Shimizu K.K."/>
        </authorList>
    </citation>
    <scope>NUCLEOTIDE SEQUENCE [LARGE SCALE GENOMIC DNA]</scope>
    <source>
        <strain evidence="4">214</strain>
    </source>
</reference>
<feature type="region of interest" description="Disordered" evidence="2">
    <location>
        <begin position="345"/>
        <end position="448"/>
    </location>
</feature>
<accession>A0AAV5MMN3</accession>
<feature type="compositionally biased region" description="Low complexity" evidence="2">
    <location>
        <begin position="378"/>
        <end position="391"/>
    </location>
</feature>
<dbReference type="PANTHER" id="PTHR31099">
    <property type="entry name" value="OS06G0165300 PROTEIN"/>
    <property type="match status" value="1"/>
</dbReference>
<feature type="compositionally biased region" description="Low complexity" evidence="2">
    <location>
        <begin position="61"/>
        <end position="73"/>
    </location>
</feature>
<feature type="region of interest" description="Disordered" evidence="2">
    <location>
        <begin position="1"/>
        <end position="79"/>
    </location>
</feature>
<comment type="caution">
    <text evidence="4">The sequence shown here is derived from an EMBL/GenBank/DDBJ whole genome shotgun (WGS) entry which is preliminary data.</text>
</comment>